<proteinExistence type="predicted"/>
<evidence type="ECO:0000313" key="2">
    <source>
        <dbReference type="Proteomes" id="UP000590542"/>
    </source>
</evidence>
<evidence type="ECO:0000313" key="1">
    <source>
        <dbReference type="EMBL" id="NMB91262.1"/>
    </source>
</evidence>
<reference evidence="1 2" key="1">
    <citation type="journal article" date="2020" name="Biotechnol. Biofuels">
        <title>New insights from the biogas microbiome by comprehensive genome-resolved metagenomics of nearly 1600 species originating from multiple anaerobic digesters.</title>
        <authorList>
            <person name="Campanaro S."/>
            <person name="Treu L."/>
            <person name="Rodriguez-R L.M."/>
            <person name="Kovalovszki A."/>
            <person name="Ziels R.M."/>
            <person name="Maus I."/>
            <person name="Zhu X."/>
            <person name="Kougias P.G."/>
            <person name="Basile A."/>
            <person name="Luo G."/>
            <person name="Schluter A."/>
            <person name="Konstantinidis K.T."/>
            <person name="Angelidaki I."/>
        </authorList>
    </citation>
    <scope>NUCLEOTIDE SEQUENCE [LARGE SCALE GENOMIC DNA]</scope>
    <source>
        <strain evidence="1">AS27yjCOA_202</strain>
    </source>
</reference>
<dbReference type="AlphaFoldDB" id="A0A7X9E6B1"/>
<organism evidence="1 2">
    <name type="scientific">candidate division WWE3 bacterium</name>
    <dbReference type="NCBI Taxonomy" id="2053526"/>
    <lineage>
        <taxon>Bacteria</taxon>
        <taxon>Katanobacteria</taxon>
    </lineage>
</organism>
<protein>
    <submittedName>
        <fullName evidence="1">Uncharacterized protein</fullName>
    </submittedName>
</protein>
<name>A0A7X9E6B1_UNCKA</name>
<dbReference type="Proteomes" id="UP000590542">
    <property type="component" value="Unassembled WGS sequence"/>
</dbReference>
<comment type="caution">
    <text evidence="1">The sequence shown here is derived from an EMBL/GenBank/DDBJ whole genome shotgun (WGS) entry which is preliminary data.</text>
</comment>
<gene>
    <name evidence="1" type="ORF">GYA37_00240</name>
</gene>
<sequence length="199" mass="23461">MENVKAKIHFVKRMKPNYVVWLHISGDGAGSGGSLLINPRTLELLMKSLGVKNLRDFKGNHTFDVDYFEFDVKKVLENFLRSHYPKERGLKISTYREREKKYNPYVWKIIRIKPNVRHLLLDREENYWAIRVESHPKGYMTPLTISTAFLKEEAFTLVMKYFEVERPKDLVGKEFRANFDDAQALLLSVAIKTMYPKFI</sequence>
<accession>A0A7X9E6B1</accession>
<dbReference type="EMBL" id="JAAZNV010000005">
    <property type="protein sequence ID" value="NMB91262.1"/>
    <property type="molecule type" value="Genomic_DNA"/>
</dbReference>